<dbReference type="AlphaFoldDB" id="A0A813M4U7"/>
<organism evidence="3 4">
    <name type="scientific">Polarella glacialis</name>
    <name type="common">Dinoflagellate</name>
    <dbReference type="NCBI Taxonomy" id="89957"/>
    <lineage>
        <taxon>Eukaryota</taxon>
        <taxon>Sar</taxon>
        <taxon>Alveolata</taxon>
        <taxon>Dinophyceae</taxon>
        <taxon>Suessiales</taxon>
        <taxon>Suessiaceae</taxon>
        <taxon>Polarella</taxon>
    </lineage>
</organism>
<dbReference type="Pfam" id="PF04969">
    <property type="entry name" value="CS"/>
    <property type="match status" value="1"/>
</dbReference>
<sequence>MAVAPREADDAEGGAPPTALGPSSKASHLDFEKMSSEEIADVDVDDFFRELSEEEKEERRRQKQEKEERRRQKEEAAGKRPLHDKGMSPEEVAARIGTLEDDLQEMTAFMGRCDRPAVKARLGEFLVEMDNELARLREDPLELDDEDRRELRLFHLHKMQLPGTARTQRELVDEAAYAPKALHSSAMPSPPEACIEPWTQITTFALELGDAHSPLVTVDVRIEAVERLPANEVTCHFTKDSFDLKIAHSLEGRKYRLVRTCLQRNISAERSTFRIKRNHVIVELAKLPEELSAAATPRRSFAPWTDLCAADRQSRNRRAVHQLS</sequence>
<accession>A0A813M4U7</accession>
<feature type="region of interest" description="Disordered" evidence="1">
    <location>
        <begin position="1"/>
        <end position="37"/>
    </location>
</feature>
<dbReference type="EMBL" id="CAJNNW010037665">
    <property type="protein sequence ID" value="CAE8743679.1"/>
    <property type="molecule type" value="Genomic_DNA"/>
</dbReference>
<dbReference type="InterPro" id="IPR007052">
    <property type="entry name" value="CS_dom"/>
</dbReference>
<feature type="compositionally biased region" description="Basic and acidic residues" evidence="1">
    <location>
        <begin position="52"/>
        <end position="88"/>
    </location>
</feature>
<proteinExistence type="predicted"/>
<dbReference type="GO" id="GO:0005634">
    <property type="term" value="C:nucleus"/>
    <property type="evidence" value="ECO:0007669"/>
    <property type="project" value="TreeGrafter"/>
</dbReference>
<feature type="region of interest" description="Disordered" evidence="1">
    <location>
        <begin position="52"/>
        <end position="90"/>
    </location>
</feature>
<gene>
    <name evidence="3" type="ORF">PGLA2088_LOCUS51519</name>
</gene>
<feature type="domain" description="CS" evidence="2">
    <location>
        <begin position="217"/>
        <end position="286"/>
    </location>
</feature>
<comment type="caution">
    <text evidence="3">The sequence shown here is derived from an EMBL/GenBank/DDBJ whole genome shotgun (WGS) entry which is preliminary data.</text>
</comment>
<dbReference type="InterPro" id="IPR052289">
    <property type="entry name" value="Calcyclin-binding_UBL-bridge"/>
</dbReference>
<dbReference type="PANTHER" id="PTHR13164:SF3">
    <property type="entry name" value="CALCYCLIN-BINDING PROTEIN"/>
    <property type="match status" value="1"/>
</dbReference>
<dbReference type="PANTHER" id="PTHR13164">
    <property type="entry name" value="CALICYLIN BINDING PROTEIN"/>
    <property type="match status" value="1"/>
</dbReference>
<reference evidence="3" key="1">
    <citation type="submission" date="2021-02" db="EMBL/GenBank/DDBJ databases">
        <authorList>
            <person name="Dougan E. K."/>
            <person name="Rhodes N."/>
            <person name="Thang M."/>
            <person name="Chan C."/>
        </authorList>
    </citation>
    <scope>NUCLEOTIDE SEQUENCE</scope>
</reference>
<protein>
    <recommendedName>
        <fullName evidence="2">CS domain-containing protein</fullName>
    </recommendedName>
</protein>
<feature type="compositionally biased region" description="Basic and acidic residues" evidence="1">
    <location>
        <begin position="27"/>
        <end position="36"/>
    </location>
</feature>
<dbReference type="InterPro" id="IPR008978">
    <property type="entry name" value="HSP20-like_chaperone"/>
</dbReference>
<evidence type="ECO:0000313" key="3">
    <source>
        <dbReference type="EMBL" id="CAE8743679.1"/>
    </source>
</evidence>
<dbReference type="SUPFAM" id="SSF49764">
    <property type="entry name" value="HSP20-like chaperones"/>
    <property type="match status" value="1"/>
</dbReference>
<evidence type="ECO:0000256" key="1">
    <source>
        <dbReference type="SAM" id="MobiDB-lite"/>
    </source>
</evidence>
<evidence type="ECO:0000259" key="2">
    <source>
        <dbReference type="Pfam" id="PF04969"/>
    </source>
</evidence>
<dbReference type="Proteomes" id="UP000626109">
    <property type="component" value="Unassembled WGS sequence"/>
</dbReference>
<evidence type="ECO:0000313" key="4">
    <source>
        <dbReference type="Proteomes" id="UP000626109"/>
    </source>
</evidence>
<dbReference type="Gene3D" id="2.60.40.790">
    <property type="match status" value="1"/>
</dbReference>
<name>A0A813M4U7_POLGL</name>